<evidence type="ECO:0000313" key="2">
    <source>
        <dbReference type="EMBL" id="GBP73395.1"/>
    </source>
</evidence>
<organism evidence="2 3">
    <name type="scientific">Eumeta variegata</name>
    <name type="common">Bagworm moth</name>
    <name type="synonym">Eumeta japonica</name>
    <dbReference type="NCBI Taxonomy" id="151549"/>
    <lineage>
        <taxon>Eukaryota</taxon>
        <taxon>Metazoa</taxon>
        <taxon>Ecdysozoa</taxon>
        <taxon>Arthropoda</taxon>
        <taxon>Hexapoda</taxon>
        <taxon>Insecta</taxon>
        <taxon>Pterygota</taxon>
        <taxon>Neoptera</taxon>
        <taxon>Endopterygota</taxon>
        <taxon>Lepidoptera</taxon>
        <taxon>Glossata</taxon>
        <taxon>Ditrysia</taxon>
        <taxon>Tineoidea</taxon>
        <taxon>Psychidae</taxon>
        <taxon>Oiketicinae</taxon>
        <taxon>Eumeta</taxon>
    </lineage>
</organism>
<feature type="domain" description="Reverse transcriptase" evidence="1">
    <location>
        <begin position="1"/>
        <end position="173"/>
    </location>
</feature>
<accession>A0A4C1YGC9</accession>
<keyword evidence="2" id="KW-0255">Endonuclease</keyword>
<dbReference type="AlphaFoldDB" id="A0A4C1YGC9"/>
<dbReference type="EMBL" id="BGZK01001172">
    <property type="protein sequence ID" value="GBP73395.1"/>
    <property type="molecule type" value="Genomic_DNA"/>
</dbReference>
<evidence type="ECO:0000313" key="3">
    <source>
        <dbReference type="Proteomes" id="UP000299102"/>
    </source>
</evidence>
<dbReference type="InterPro" id="IPR000477">
    <property type="entry name" value="RT_dom"/>
</dbReference>
<dbReference type="Pfam" id="PF00078">
    <property type="entry name" value="RVT_1"/>
    <property type="match status" value="1"/>
</dbReference>
<name>A0A4C1YGC9_EUMVA</name>
<comment type="caution">
    <text evidence="2">The sequence shown here is derived from an EMBL/GenBank/DDBJ whole genome shotgun (WGS) entry which is preliminary data.</text>
</comment>
<dbReference type="OrthoDB" id="425681at2759"/>
<keyword evidence="2" id="KW-0540">Nuclease</keyword>
<dbReference type="GO" id="GO:0004519">
    <property type="term" value="F:endonuclease activity"/>
    <property type="evidence" value="ECO:0007669"/>
    <property type="project" value="UniProtKB-KW"/>
</dbReference>
<dbReference type="Proteomes" id="UP000299102">
    <property type="component" value="Unassembled WGS sequence"/>
</dbReference>
<keyword evidence="2" id="KW-0378">Hydrolase</keyword>
<dbReference type="PROSITE" id="PS50878">
    <property type="entry name" value="RT_POL"/>
    <property type="match status" value="1"/>
</dbReference>
<sequence length="173" mass="19834">MTRESGNHYDSIVTLQTQDFYSSQNTQKSPQSSDRPSKIASLSTTFRNTLAIYEDWGLGKPAYVLQLDIEKAFDSVDFCALYDILRTRVNTTLANRIMSCFKEHTSITWFGQENQTIIKGKGVKRGCPLSSRLFTIVLDDVLRTLEELVSEDWTRMQKLICPSYYHSQTTLLL</sequence>
<evidence type="ECO:0000259" key="1">
    <source>
        <dbReference type="PROSITE" id="PS50878"/>
    </source>
</evidence>
<reference evidence="2 3" key="1">
    <citation type="journal article" date="2019" name="Commun. Biol.">
        <title>The bagworm genome reveals a unique fibroin gene that provides high tensile strength.</title>
        <authorList>
            <person name="Kono N."/>
            <person name="Nakamura H."/>
            <person name="Ohtoshi R."/>
            <person name="Tomita M."/>
            <person name="Numata K."/>
            <person name="Arakawa K."/>
        </authorList>
    </citation>
    <scope>NUCLEOTIDE SEQUENCE [LARGE SCALE GENOMIC DNA]</scope>
</reference>
<keyword evidence="3" id="KW-1185">Reference proteome</keyword>
<protein>
    <submittedName>
        <fullName evidence="2">Retrovirus-related Pol polyprotein from type-2 retrotransposable element R2DM Endonuclease</fullName>
    </submittedName>
</protein>
<gene>
    <name evidence="2" type="primary">pol</name>
    <name evidence="2" type="ORF">EVAR_21351_1</name>
</gene>
<proteinExistence type="predicted"/>